<dbReference type="PANTHER" id="PTHR46586:SF3">
    <property type="entry name" value="ANKYRIN REPEAT-CONTAINING PROTEIN"/>
    <property type="match status" value="1"/>
</dbReference>
<dbReference type="AlphaFoldDB" id="A0AAD3CMG4"/>
<name>A0AAD3CMG4_9STRA</name>
<comment type="caution">
    <text evidence="1">The sequence shown here is derived from an EMBL/GenBank/DDBJ whole genome shotgun (WGS) entry which is preliminary data.</text>
</comment>
<evidence type="ECO:0000313" key="1">
    <source>
        <dbReference type="EMBL" id="GFH47601.1"/>
    </source>
</evidence>
<evidence type="ECO:0000313" key="2">
    <source>
        <dbReference type="Proteomes" id="UP001054902"/>
    </source>
</evidence>
<keyword evidence="2" id="KW-1185">Reference proteome</keyword>
<proteinExistence type="predicted"/>
<accession>A0AAD3CMG4</accession>
<dbReference type="SUPFAM" id="SSF140860">
    <property type="entry name" value="Pseudo ankyrin repeat-like"/>
    <property type="match status" value="1"/>
</dbReference>
<dbReference type="Proteomes" id="UP001054902">
    <property type="component" value="Unassembled WGS sequence"/>
</dbReference>
<dbReference type="EMBL" id="BLLK01000023">
    <property type="protein sequence ID" value="GFH47601.1"/>
    <property type="molecule type" value="Genomic_DNA"/>
</dbReference>
<dbReference type="Gene3D" id="1.25.40.20">
    <property type="entry name" value="Ankyrin repeat-containing domain"/>
    <property type="match status" value="1"/>
</dbReference>
<organism evidence="1 2">
    <name type="scientific">Chaetoceros tenuissimus</name>
    <dbReference type="NCBI Taxonomy" id="426638"/>
    <lineage>
        <taxon>Eukaryota</taxon>
        <taxon>Sar</taxon>
        <taxon>Stramenopiles</taxon>
        <taxon>Ochrophyta</taxon>
        <taxon>Bacillariophyta</taxon>
        <taxon>Coscinodiscophyceae</taxon>
        <taxon>Chaetocerotophycidae</taxon>
        <taxon>Chaetocerotales</taxon>
        <taxon>Chaetocerotaceae</taxon>
        <taxon>Chaetoceros</taxon>
    </lineage>
</organism>
<dbReference type="InterPro" id="IPR036770">
    <property type="entry name" value="Ankyrin_rpt-contain_sf"/>
</dbReference>
<protein>
    <submittedName>
        <fullName evidence="1">Uncharacterized protein</fullName>
    </submittedName>
</protein>
<reference evidence="1 2" key="1">
    <citation type="journal article" date="2021" name="Sci. Rep.">
        <title>The genome of the diatom Chaetoceros tenuissimus carries an ancient integrated fragment of an extant virus.</title>
        <authorList>
            <person name="Hongo Y."/>
            <person name="Kimura K."/>
            <person name="Takaki Y."/>
            <person name="Yoshida Y."/>
            <person name="Baba S."/>
            <person name="Kobayashi G."/>
            <person name="Nagasaki K."/>
            <person name="Hano T."/>
            <person name="Tomaru Y."/>
        </authorList>
    </citation>
    <scope>NUCLEOTIDE SEQUENCE [LARGE SCALE GENOMIC DNA]</scope>
    <source>
        <strain evidence="1 2">NIES-3715</strain>
    </source>
</reference>
<dbReference type="PANTHER" id="PTHR46586">
    <property type="entry name" value="ANKYRIN REPEAT-CONTAINING PROTEIN"/>
    <property type="match status" value="1"/>
</dbReference>
<sequence>MPDIEIGDDDIVNKIGTLGNYESAMWCQKQFSCLCFESYSSSIARSGNIQLFKHLEQTFVNFDSFEGAALGGNIEMLEYLYQKQYHLDEETCAESLRNIDKDQALKVLKWLREHDCPWDEKTCSSAAENDNMKALKWARNNGCPWNEETFASAAKNGNIKILEYCLDNGCPMDARACEKAVKNKNDLKALEILKWLRRHSCPWDGRTYHSAYYSKNFFCFIFAHKNGCPRGGPIWSLNLKQIIGSEDTTLFERFLQDYEKLEYYRFADIFRSSAPNSLITEKLKLLRNYGYEWTADFCRMATDVDNLKLLQWLRCHQCPWDVKTCNSAVKRGHLQLCA</sequence>
<dbReference type="InterPro" id="IPR052050">
    <property type="entry name" value="SecEffector_AnkRepeat"/>
</dbReference>
<gene>
    <name evidence="1" type="ORF">CTEN210_04076</name>
</gene>